<evidence type="ECO:0000256" key="1">
    <source>
        <dbReference type="ARBA" id="ARBA00011900"/>
    </source>
</evidence>
<feature type="domain" description="DUF7814" evidence="12">
    <location>
        <begin position="229"/>
        <end position="443"/>
    </location>
</feature>
<evidence type="ECO:0000259" key="11">
    <source>
        <dbReference type="Pfam" id="PF23653"/>
    </source>
</evidence>
<dbReference type="InterPro" id="IPR025931">
    <property type="entry name" value="TaqI_C"/>
</dbReference>
<keyword evidence="4" id="KW-0949">S-adenosyl-L-methionine</keyword>
<dbReference type="GO" id="GO:0003677">
    <property type="term" value="F:DNA binding"/>
    <property type="evidence" value="ECO:0007669"/>
    <property type="project" value="UniProtKB-KW"/>
</dbReference>
<evidence type="ECO:0000259" key="10">
    <source>
        <dbReference type="Pfam" id="PF12950"/>
    </source>
</evidence>
<keyword evidence="5" id="KW-0680">Restriction system</keyword>
<evidence type="ECO:0000313" key="13">
    <source>
        <dbReference type="EMBL" id="CAA6812393.1"/>
    </source>
</evidence>
<evidence type="ECO:0000259" key="12">
    <source>
        <dbReference type="Pfam" id="PF25120"/>
    </source>
</evidence>
<dbReference type="Pfam" id="PF07669">
    <property type="entry name" value="Eco57I"/>
    <property type="match status" value="1"/>
</dbReference>
<keyword evidence="8" id="KW-0175">Coiled coil</keyword>
<dbReference type="InterPro" id="IPR050953">
    <property type="entry name" value="N4_N6_ade-DNA_methylase"/>
</dbReference>
<keyword evidence="2" id="KW-0489">Methyltransferase</keyword>
<evidence type="ECO:0000256" key="3">
    <source>
        <dbReference type="ARBA" id="ARBA00022679"/>
    </source>
</evidence>
<protein>
    <recommendedName>
        <fullName evidence="1">site-specific DNA-methyltransferase (adenine-specific)</fullName>
        <ecNumber evidence="1">2.1.1.72</ecNumber>
    </recommendedName>
</protein>
<proteinExistence type="predicted"/>
<evidence type="ECO:0000256" key="5">
    <source>
        <dbReference type="ARBA" id="ARBA00022747"/>
    </source>
</evidence>
<keyword evidence="3" id="KW-0808">Transferase</keyword>
<evidence type="ECO:0000256" key="4">
    <source>
        <dbReference type="ARBA" id="ARBA00022691"/>
    </source>
</evidence>
<dbReference type="GO" id="GO:0032259">
    <property type="term" value="P:methylation"/>
    <property type="evidence" value="ECO:0007669"/>
    <property type="project" value="UniProtKB-KW"/>
</dbReference>
<evidence type="ECO:0000256" key="2">
    <source>
        <dbReference type="ARBA" id="ARBA00022603"/>
    </source>
</evidence>
<dbReference type="InterPro" id="IPR029063">
    <property type="entry name" value="SAM-dependent_MTases_sf"/>
</dbReference>
<feature type="domain" description="TaqI-like C-terminal specificity" evidence="10">
    <location>
        <begin position="1022"/>
        <end position="1174"/>
    </location>
</feature>
<dbReference type="EC" id="2.1.1.72" evidence="1"/>
<dbReference type="InterPro" id="IPR011639">
    <property type="entry name" value="MethylTrfase_TaqI-like_dom"/>
</dbReference>
<gene>
    <name evidence="13" type="ORF">HELGO_WM21479</name>
</gene>
<sequence>MNQKTPAQSINSQAYKKYKLPKDQVQEFQNHINEFKNKINNKETEENNKKIFASFLEKTFYQNYEINTQDKIDLVIKKTPKDKAEILIELKKPKGNESEMLSKTDLNKRALHELILYYLREKQENEQIKHLIISNSYEWFIFDSSEFRRVFFDNKDIQKIFKQKELNKSTDTNSTKSIYNEFKKSIEKQNLLSNIKYTYFDIRDIKDYSNLYKFLSPTNLLKQSFANDANSLNKKFYDELLYILGLEETKKKPKLIQRKPKETRERGTLLENTILKLQSECGITDEEKLFDIALELNIIWLNRVLFLKLLEGKLIQISSITKKFLSYEDPIDDFDVLNTLFFEVLAKKLDDRDSVMIEQIKDIPYLNSSLFEVNKLESKYLRISNLKDNLTLSIKPNSNLKNDTKYKDKNEINTLEYLLTFLDTYDFGSDDTEDKHEEKKDLINSAVLGLIFEKLNGYKDGSFFTPSFITEYMSRESIRKSLVDKFSQSFDKSFEDFESLTRYIHTQNYNTSFRIKANNVINSITICDPAVGSGHFLVSALNELLLIKSEFGILFEDSKYFIVVENDELYIQDKQDEHIIEYTLKDRSTHHIQKTIFQEKKTIIENQLFGVDINPKSVQITRLRLWIELLKSSYYENNEFQTLPNIDINIKCGNSLISKYDINTKNNKDLDKKLIKEYKTAVKEYKSTNNKTKKQEITNTIQKLKDSFTKELNEYSKEIQNYQKALKSYITDFGLDGLEDIHMLDAIKNGYKVQSTMFTTDDTISKARTKQKENLKQEIIKNHQIIKNIQSNEIYKNSFEWAFEFPEILDENGEFVGFDIVAGNPPYGASLNTQTKEYYKTKYENVHMRTIDTFNYFISMSSKLLNKNSYLSFIVPNNLLYQNEYEKTRNLLLNNYQLKTVINLGDNVFEDASVPTCIIEYKNTKNKDYNFRYIDIRDTEFTDNLNYENYNKKSMLKVPTYTFGINPTTVNLIEKIKTKSYIIDDIALEVASGISTGADKIFRLDENSIKQHKIENQILQNVLVGREINKYETNPTDHKLIYTTRDINISTYPNTLRYLAPYQEKLSQRSETKKGILPWCSLNRQRYKELFTEEKILIRQTADDVIATYDENGYFVLDSILVFKIDKTKCEIKYKFATAILNSKLTTFIYQNYTGESGRGFAQVKPKNIRKLPIPNINKEEQKPFIEIVDKIIELKKQNLDTTELESKIDEIVYELYSLSDEEIEMVEGING</sequence>
<evidence type="ECO:0000256" key="7">
    <source>
        <dbReference type="ARBA" id="ARBA00047942"/>
    </source>
</evidence>
<name>A0A6S6TBE0_9BACT</name>
<dbReference type="Gene3D" id="3.40.50.150">
    <property type="entry name" value="Vaccinia Virus protein VP39"/>
    <property type="match status" value="2"/>
</dbReference>
<dbReference type="GO" id="GO:0009007">
    <property type="term" value="F:site-specific DNA-methyltransferase (adenine-specific) activity"/>
    <property type="evidence" value="ECO:0007669"/>
    <property type="project" value="UniProtKB-EC"/>
</dbReference>
<dbReference type="PROSITE" id="PS00092">
    <property type="entry name" value="N6_MTASE"/>
    <property type="match status" value="1"/>
</dbReference>
<dbReference type="SUPFAM" id="SSF53335">
    <property type="entry name" value="S-adenosyl-L-methionine-dependent methyltransferases"/>
    <property type="match status" value="1"/>
</dbReference>
<dbReference type="SUPFAM" id="SSF116734">
    <property type="entry name" value="DNA methylase specificity domain"/>
    <property type="match status" value="1"/>
</dbReference>
<feature type="coiled-coil region" evidence="8">
    <location>
        <begin position="675"/>
        <end position="732"/>
    </location>
</feature>
<comment type="catalytic activity">
    <reaction evidence="7">
        <text>a 2'-deoxyadenosine in DNA + S-adenosyl-L-methionine = an N(6)-methyl-2'-deoxyadenosine in DNA + S-adenosyl-L-homocysteine + H(+)</text>
        <dbReference type="Rhea" id="RHEA:15197"/>
        <dbReference type="Rhea" id="RHEA-COMP:12418"/>
        <dbReference type="Rhea" id="RHEA-COMP:12419"/>
        <dbReference type="ChEBI" id="CHEBI:15378"/>
        <dbReference type="ChEBI" id="CHEBI:57856"/>
        <dbReference type="ChEBI" id="CHEBI:59789"/>
        <dbReference type="ChEBI" id="CHEBI:90615"/>
        <dbReference type="ChEBI" id="CHEBI:90616"/>
        <dbReference type="EC" id="2.1.1.72"/>
    </reaction>
</comment>
<dbReference type="InterPro" id="IPR056716">
    <property type="entry name" value="DUF7814"/>
</dbReference>
<dbReference type="InterPro" id="IPR055573">
    <property type="entry name" value="DUF7149"/>
</dbReference>
<reference evidence="13" key="1">
    <citation type="submission" date="2020-01" db="EMBL/GenBank/DDBJ databases">
        <authorList>
            <person name="Meier V. D."/>
            <person name="Meier V D."/>
        </authorList>
    </citation>
    <scope>NUCLEOTIDE SEQUENCE</scope>
    <source>
        <strain evidence="13">HLG_WM_MAG_12</strain>
    </source>
</reference>
<feature type="domain" description="DUF7149" evidence="11">
    <location>
        <begin position="5"/>
        <end position="228"/>
    </location>
</feature>
<dbReference type="EMBL" id="CACVAW010000048">
    <property type="protein sequence ID" value="CAA6812393.1"/>
    <property type="molecule type" value="Genomic_DNA"/>
</dbReference>
<dbReference type="PANTHER" id="PTHR33841">
    <property type="entry name" value="DNA METHYLTRANSFERASE YEEA-RELATED"/>
    <property type="match status" value="1"/>
</dbReference>
<dbReference type="Pfam" id="PF12950">
    <property type="entry name" value="TaqI_C"/>
    <property type="match status" value="1"/>
</dbReference>
<accession>A0A6S6TBE0</accession>
<dbReference type="PRINTS" id="PR00507">
    <property type="entry name" value="N12N6MTFRASE"/>
</dbReference>
<keyword evidence="6" id="KW-0238">DNA-binding</keyword>
<dbReference type="Pfam" id="PF25120">
    <property type="entry name" value="DUF7814"/>
    <property type="match status" value="1"/>
</dbReference>
<dbReference type="AlphaFoldDB" id="A0A6S6TBE0"/>
<evidence type="ECO:0000256" key="8">
    <source>
        <dbReference type="SAM" id="Coils"/>
    </source>
</evidence>
<evidence type="ECO:0000259" key="9">
    <source>
        <dbReference type="Pfam" id="PF07669"/>
    </source>
</evidence>
<organism evidence="13">
    <name type="scientific">uncultured Campylobacterales bacterium</name>
    <dbReference type="NCBI Taxonomy" id="352960"/>
    <lineage>
        <taxon>Bacteria</taxon>
        <taxon>Pseudomonadati</taxon>
        <taxon>Campylobacterota</taxon>
        <taxon>Epsilonproteobacteria</taxon>
        <taxon>Campylobacterales</taxon>
        <taxon>environmental samples</taxon>
    </lineage>
</organism>
<dbReference type="InterPro" id="IPR002052">
    <property type="entry name" value="DNA_methylase_N6_adenine_CS"/>
</dbReference>
<evidence type="ECO:0000256" key="6">
    <source>
        <dbReference type="ARBA" id="ARBA00023125"/>
    </source>
</evidence>
<dbReference type="GO" id="GO:0009307">
    <property type="term" value="P:DNA restriction-modification system"/>
    <property type="evidence" value="ECO:0007669"/>
    <property type="project" value="UniProtKB-KW"/>
</dbReference>
<feature type="domain" description="Type II methyltransferase M.TaqI-like" evidence="9">
    <location>
        <begin position="606"/>
        <end position="909"/>
    </location>
</feature>
<dbReference type="PANTHER" id="PTHR33841:SF1">
    <property type="entry name" value="DNA METHYLTRANSFERASE A"/>
    <property type="match status" value="1"/>
</dbReference>
<dbReference type="Pfam" id="PF23653">
    <property type="entry name" value="DUF7149"/>
    <property type="match status" value="1"/>
</dbReference>